<proteinExistence type="predicted"/>
<reference evidence="1 2" key="1">
    <citation type="journal article" date="2014" name="J. Gen. Virol.">
        <title>Characterization and complete genome sequence analysis of novel bacteriophage IME-EFm1 infecting Enterococcus faecium.</title>
        <authorList>
            <person name="Wang Y."/>
            <person name="Wang W."/>
            <person name="Lv Y."/>
            <person name="Zheng W."/>
            <person name="Mi Z."/>
            <person name="Pei G."/>
            <person name="An X."/>
            <person name="Xu X."/>
            <person name="Han C."/>
            <person name="Liu J."/>
            <person name="Zhou C."/>
            <person name="Tong Y."/>
        </authorList>
    </citation>
    <scope>NUCLEOTIDE SEQUENCE [LARGE SCALE GENOMIC DNA]</scope>
</reference>
<dbReference type="OrthoDB" id="13838at10239"/>
<dbReference type="KEGG" id="vg:19686047"/>
<sequence>MKLPILMIAEVLEESIPEINWFVNQIEEEKQVNPPYPLGRIVELSGDYVDYASEQPNYLTTSVQVDVWVRDVQESNKYYFLLDKVMREQGIQCAYTEETQDQDLKEGRRIIKRYVLSQRVL</sequence>
<accession>A0A060ANH4</accession>
<name>A0A060ANH4_9CAUD</name>
<evidence type="ECO:0000313" key="2">
    <source>
        <dbReference type="Proteomes" id="UP000026980"/>
    </source>
</evidence>
<protein>
    <submittedName>
        <fullName evidence="1">Head-tail joining protein</fullName>
    </submittedName>
</protein>
<dbReference type="RefSeq" id="YP_009042659.1">
    <property type="nucleotide sequence ID" value="NC_024356.1"/>
</dbReference>
<evidence type="ECO:0000313" key="1">
    <source>
        <dbReference type="EMBL" id="AIA65078.1"/>
    </source>
</evidence>
<dbReference type="Proteomes" id="UP000026980">
    <property type="component" value="Segment"/>
</dbReference>
<dbReference type="GeneID" id="19686047"/>
<gene>
    <name evidence="1" type="ORF">IME_011</name>
</gene>
<organism evidence="1 2">
    <name type="scientific">Enterococcus phage IME-EFm1</name>
    <dbReference type="NCBI Taxonomy" id="1445858"/>
    <lineage>
        <taxon>Viruses</taxon>
        <taxon>Duplodnaviria</taxon>
        <taxon>Heunggongvirae</taxon>
        <taxon>Uroviricota</taxon>
        <taxon>Caudoviricetes</taxon>
        <taxon>Efemunavirus</taxon>
        <taxon>Efemunavirus Efm1</taxon>
    </lineage>
</organism>
<dbReference type="EMBL" id="KJ010489">
    <property type="protein sequence ID" value="AIA65078.1"/>
    <property type="molecule type" value="Genomic_DNA"/>
</dbReference>
<keyword evidence="2" id="KW-1185">Reference proteome</keyword>